<comment type="caution">
    <text evidence="1">The sequence shown here is derived from an EMBL/GenBank/DDBJ whole genome shotgun (WGS) entry which is preliminary data.</text>
</comment>
<dbReference type="PANTHER" id="PTHR48170">
    <property type="entry name" value="ZINC FINGER GRF-TYPE DOMAIN-CONTAINING PROTEIN"/>
    <property type="match status" value="1"/>
</dbReference>
<accession>A0A8T0RUX1</accession>
<evidence type="ECO:0000313" key="2">
    <source>
        <dbReference type="Proteomes" id="UP000823388"/>
    </source>
</evidence>
<dbReference type="EMBL" id="CM029046">
    <property type="protein sequence ID" value="KAG2588169.1"/>
    <property type="molecule type" value="Genomic_DNA"/>
</dbReference>
<dbReference type="AlphaFoldDB" id="A0A8T0RUX1"/>
<gene>
    <name evidence="1" type="ORF">PVAP13_5NG181800</name>
</gene>
<protein>
    <submittedName>
        <fullName evidence="1">Uncharacterized protein</fullName>
    </submittedName>
</protein>
<dbReference type="Proteomes" id="UP000823388">
    <property type="component" value="Chromosome 5N"/>
</dbReference>
<keyword evidence="2" id="KW-1185">Reference proteome</keyword>
<organism evidence="1 2">
    <name type="scientific">Panicum virgatum</name>
    <name type="common">Blackwell switchgrass</name>
    <dbReference type="NCBI Taxonomy" id="38727"/>
    <lineage>
        <taxon>Eukaryota</taxon>
        <taxon>Viridiplantae</taxon>
        <taxon>Streptophyta</taxon>
        <taxon>Embryophyta</taxon>
        <taxon>Tracheophyta</taxon>
        <taxon>Spermatophyta</taxon>
        <taxon>Magnoliopsida</taxon>
        <taxon>Liliopsida</taxon>
        <taxon>Poales</taxon>
        <taxon>Poaceae</taxon>
        <taxon>PACMAD clade</taxon>
        <taxon>Panicoideae</taxon>
        <taxon>Panicodae</taxon>
        <taxon>Paniceae</taxon>
        <taxon>Panicinae</taxon>
        <taxon>Panicum</taxon>
        <taxon>Panicum sect. Hiantes</taxon>
    </lineage>
</organism>
<proteinExistence type="predicted"/>
<name>A0A8T0RUX1_PANVG</name>
<reference evidence="1" key="1">
    <citation type="submission" date="2020-05" db="EMBL/GenBank/DDBJ databases">
        <title>WGS assembly of Panicum virgatum.</title>
        <authorList>
            <person name="Lovell J.T."/>
            <person name="Jenkins J."/>
            <person name="Shu S."/>
            <person name="Juenger T.E."/>
            <person name="Schmutz J."/>
        </authorList>
    </citation>
    <scope>NUCLEOTIDE SEQUENCE</scope>
    <source>
        <strain evidence="1">AP13</strain>
    </source>
</reference>
<dbReference type="PANTHER" id="PTHR48170:SF1">
    <property type="entry name" value="ZINC FINGER GRF-TYPE DOMAIN-CONTAINING PROTEIN"/>
    <property type="match status" value="1"/>
</dbReference>
<sequence>MNQPIERACISVRASRTTPIWHSTGAGTPPPLCDFEQWIDTEINESDKRYLELKKWEAERLERLEKRHREEPTEKERKEELWKGGMLLSDGRRGSKSLSVFAVPKQHWRRI</sequence>
<evidence type="ECO:0000313" key="1">
    <source>
        <dbReference type="EMBL" id="KAG2588169.1"/>
    </source>
</evidence>